<protein>
    <submittedName>
        <fullName evidence="1">Uncharacterized protein</fullName>
    </submittedName>
</protein>
<proteinExistence type="predicted"/>
<keyword evidence="2" id="KW-1185">Reference proteome</keyword>
<dbReference type="AlphaFoldDB" id="A0A3S4ZM83"/>
<evidence type="ECO:0000313" key="1">
    <source>
        <dbReference type="EMBL" id="VEL15066.1"/>
    </source>
</evidence>
<sequence>MAQCDVNSVGQKVKMSSSPAKIHINEEEWLQLLGHLTPGSMTSLQETLKRLQTTATNGAIMAGGEPGVLLSCAEEAATLKATLPVVSLSKGIILDSSSPSPSIVGQSSAASSPAALFHLHASAASAASATSSVLNTSNFSLPLFTCLASNPADGLAKAPGPLQSPSYQLSPLLGISNTTGPCIYSAVPSLSAPAGLTAMSPLGVGKQPAAILLALAPPANSGMPAGIAAQPGNANAALGSLNVSLASFKPPPPPHTPGLLINEACLLPTAGLGSALSLGRHFTRAGAAGGPVSEPLQPAEDFFPDSLTVLPGGISGPGLSVAEFNSLAAAAVISNIAGASSASLPASLSLASYP</sequence>
<dbReference type="EMBL" id="CAAALY010023320">
    <property type="protein sequence ID" value="VEL15066.1"/>
    <property type="molecule type" value="Genomic_DNA"/>
</dbReference>
<feature type="non-terminal residue" evidence="1">
    <location>
        <position position="354"/>
    </location>
</feature>
<dbReference type="Proteomes" id="UP000784294">
    <property type="component" value="Unassembled WGS sequence"/>
</dbReference>
<name>A0A3S4ZM83_9PLAT</name>
<gene>
    <name evidence="1" type="ORF">PXEA_LOCUS8506</name>
</gene>
<evidence type="ECO:0000313" key="2">
    <source>
        <dbReference type="Proteomes" id="UP000784294"/>
    </source>
</evidence>
<comment type="caution">
    <text evidence="1">The sequence shown here is derived from an EMBL/GenBank/DDBJ whole genome shotgun (WGS) entry which is preliminary data.</text>
</comment>
<reference evidence="1" key="1">
    <citation type="submission" date="2018-11" db="EMBL/GenBank/DDBJ databases">
        <authorList>
            <consortium name="Pathogen Informatics"/>
        </authorList>
    </citation>
    <scope>NUCLEOTIDE SEQUENCE</scope>
</reference>
<organism evidence="1 2">
    <name type="scientific">Protopolystoma xenopodis</name>
    <dbReference type="NCBI Taxonomy" id="117903"/>
    <lineage>
        <taxon>Eukaryota</taxon>
        <taxon>Metazoa</taxon>
        <taxon>Spiralia</taxon>
        <taxon>Lophotrochozoa</taxon>
        <taxon>Platyhelminthes</taxon>
        <taxon>Monogenea</taxon>
        <taxon>Polyopisthocotylea</taxon>
        <taxon>Polystomatidea</taxon>
        <taxon>Polystomatidae</taxon>
        <taxon>Protopolystoma</taxon>
    </lineage>
</organism>
<accession>A0A3S4ZM83</accession>
<dbReference type="OrthoDB" id="6259814at2759"/>